<protein>
    <submittedName>
        <fullName evidence="7">Uncharacterized protein LOC115223097</fullName>
    </submittedName>
</protein>
<proteinExistence type="inferred from homology"/>
<comment type="subcellular location">
    <subcellularLocation>
        <location evidence="1">Secreted</location>
    </subcellularLocation>
</comment>
<evidence type="ECO:0000256" key="2">
    <source>
        <dbReference type="ARBA" id="ARBA00007236"/>
    </source>
</evidence>
<dbReference type="Pfam" id="PF06083">
    <property type="entry name" value="IL17"/>
    <property type="match status" value="1"/>
</dbReference>
<dbReference type="SUPFAM" id="SSF57501">
    <property type="entry name" value="Cystine-knot cytokines"/>
    <property type="match status" value="1"/>
</dbReference>
<evidence type="ECO:0000256" key="4">
    <source>
        <dbReference type="ARBA" id="ARBA00022729"/>
    </source>
</evidence>
<comment type="similarity">
    <text evidence="2">Belongs to the IL-17 family.</text>
</comment>
<dbReference type="InterPro" id="IPR029034">
    <property type="entry name" value="Cystine-knot_cytokine"/>
</dbReference>
<feature type="chain" id="PRO_5028814738" evidence="5">
    <location>
        <begin position="24"/>
        <end position="180"/>
    </location>
</feature>
<keyword evidence="6" id="KW-1185">Reference proteome</keyword>
<evidence type="ECO:0000313" key="7">
    <source>
        <dbReference type="RefSeq" id="XP_029649403.2"/>
    </source>
</evidence>
<name>A0A6P7TE30_9MOLL</name>
<dbReference type="Gene3D" id="2.10.90.10">
    <property type="entry name" value="Cystine-knot cytokines"/>
    <property type="match status" value="1"/>
</dbReference>
<keyword evidence="3" id="KW-0964">Secreted</keyword>
<dbReference type="AlphaFoldDB" id="A0A6P7TE30"/>
<dbReference type="KEGG" id="osn:115223097"/>
<evidence type="ECO:0000313" key="6">
    <source>
        <dbReference type="Proteomes" id="UP000515154"/>
    </source>
</evidence>
<evidence type="ECO:0000256" key="3">
    <source>
        <dbReference type="ARBA" id="ARBA00022525"/>
    </source>
</evidence>
<dbReference type="InterPro" id="IPR010345">
    <property type="entry name" value="IL-17_fam"/>
</dbReference>
<dbReference type="Proteomes" id="UP000515154">
    <property type="component" value="Linkage group LG1"/>
</dbReference>
<gene>
    <name evidence="7" type="primary">LOC115223097</name>
</gene>
<dbReference type="GO" id="GO:0005576">
    <property type="term" value="C:extracellular region"/>
    <property type="evidence" value="ECO:0007669"/>
    <property type="project" value="UniProtKB-SubCell"/>
</dbReference>
<keyword evidence="4 5" id="KW-0732">Signal</keyword>
<dbReference type="RefSeq" id="XP_029649403.2">
    <property type="nucleotide sequence ID" value="XM_029793543.2"/>
</dbReference>
<evidence type="ECO:0000256" key="5">
    <source>
        <dbReference type="SAM" id="SignalP"/>
    </source>
</evidence>
<accession>A0A6P7TE30</accession>
<feature type="signal peptide" evidence="5">
    <location>
        <begin position="1"/>
        <end position="23"/>
    </location>
</feature>
<reference evidence="7" key="1">
    <citation type="submission" date="2025-08" db="UniProtKB">
        <authorList>
            <consortium name="RefSeq"/>
        </authorList>
    </citation>
    <scope>IDENTIFICATION</scope>
</reference>
<evidence type="ECO:0000256" key="1">
    <source>
        <dbReference type="ARBA" id="ARBA00004613"/>
    </source>
</evidence>
<dbReference type="GO" id="GO:0005125">
    <property type="term" value="F:cytokine activity"/>
    <property type="evidence" value="ECO:0007669"/>
    <property type="project" value="InterPro"/>
</dbReference>
<organism evidence="6 7">
    <name type="scientific">Octopus sinensis</name>
    <name type="common">East Asian common octopus</name>
    <dbReference type="NCBI Taxonomy" id="2607531"/>
    <lineage>
        <taxon>Eukaryota</taxon>
        <taxon>Metazoa</taxon>
        <taxon>Spiralia</taxon>
        <taxon>Lophotrochozoa</taxon>
        <taxon>Mollusca</taxon>
        <taxon>Cephalopoda</taxon>
        <taxon>Coleoidea</taxon>
        <taxon>Octopodiformes</taxon>
        <taxon>Octopoda</taxon>
        <taxon>Incirrata</taxon>
        <taxon>Octopodidae</taxon>
        <taxon>Octopus</taxon>
    </lineage>
</organism>
<sequence>MKKLAIAVQIVILLFNYNFDVSAKKMVCKKCENLYYERLFMKSIGHNFFVPPSMVPNEFCDPPINAGIKTCSRFLPTNIISSERSTCPWYTTIIHDPTVFPSRRTEAVCRCDVCMDSTHNTECVTVFAKMTFLKRSDECIDGLYLYTPLVINVAVACACASKIDQFDNSSMYDYSYDTDY</sequence>